<keyword evidence="1" id="KW-0812">Transmembrane</keyword>
<dbReference type="STRING" id="83560.NC80_04430"/>
<keyword evidence="1" id="KW-1133">Transmembrane helix</keyword>
<protein>
    <submittedName>
        <fullName evidence="3">Regulator of sigma subunit</fullName>
    </submittedName>
</protein>
<dbReference type="AlphaFoldDB" id="A0A069ZVR2"/>
<dbReference type="InterPro" id="IPR036457">
    <property type="entry name" value="PPM-type-like_dom_sf"/>
</dbReference>
<evidence type="ECO:0000259" key="2">
    <source>
        <dbReference type="SMART" id="SM00331"/>
    </source>
</evidence>
<accession>A0A069ZVR2</accession>
<dbReference type="PATRIC" id="fig|83560.10.peg.907"/>
<dbReference type="InterPro" id="IPR001932">
    <property type="entry name" value="PPM-type_phosphatase-like_dom"/>
</dbReference>
<dbReference type="KEGG" id="cmx:DNC_04460"/>
<evidence type="ECO:0000313" key="3">
    <source>
        <dbReference type="EMBL" id="AJR10943.1"/>
    </source>
</evidence>
<dbReference type="KEGG" id="cmg:NC81_04450"/>
<feature type="domain" description="PPM-type phosphatase" evidence="2">
    <location>
        <begin position="405"/>
        <end position="596"/>
    </location>
</feature>
<feature type="transmembrane region" description="Helical" evidence="1">
    <location>
        <begin position="294"/>
        <end position="313"/>
    </location>
</feature>
<organism evidence="3 4">
    <name type="scientific">Chlamydia muridarum</name>
    <dbReference type="NCBI Taxonomy" id="83560"/>
    <lineage>
        <taxon>Bacteria</taxon>
        <taxon>Pseudomonadati</taxon>
        <taxon>Chlamydiota</taxon>
        <taxon>Chlamydiia</taxon>
        <taxon>Chlamydiales</taxon>
        <taxon>Chlamydiaceae</taxon>
        <taxon>Chlamydia/Chlamydophila group</taxon>
        <taxon>Chlamydia</taxon>
    </lineage>
</organism>
<gene>
    <name evidence="3" type="ORF">BD36_04720</name>
</gene>
<dbReference type="Proteomes" id="UP000260363">
    <property type="component" value="Chromosome"/>
</dbReference>
<sequence length="602" mass="67278">MRQTFTKRILLFLFLVIPAPLLLNLAVLSFFSFAAVKTTVIQDLHTRTMNFHLELEKKIAIQKIFLKRLAETLALKTLTTANDFFTEAYSEMIALGDTDLSLCLISSANDSIRTKNPRDPFVRYIKAHPEIRDKLIQNPGNASLISISEYLDTEEHYLVFAEPLPIYGDPSLAGWVIAFYSMQKLRNYLFQNNQSRQDLLCFLNKNGELLFSDAPSLQKGSFSLSLSGYPSLPSSQTSYSLEASPNLFKSKQLLQVSIQGKTFLAYLSSWPPIPHTYSLALIPLSSCVTQALRLPINVILFYILAFSLMGWLLSCTSKRLNRPLQELTVSMESAWKGNHHVRYEPQPYGYEINELGNIFNCTLLLLLNVKDKAEIEYISGNLLQKELALLSSLQDTLLCQRSNELPGGTFSLHYLQGEQRTGLFYGWVTSPTGTSLLGVIGIAGDIGLPSYLYALSARSLFLTYASLGYPLPDICHKTTQSFDEATIGNEASVSMAFIEYHLASRSLSVLSQGTNPPALFLKRQEQLLAISEQQCIEPGDILVCLTGGPNMTQHLKRLPIESLLKDSLSPLNSENFAEILTTMLKHKKQTQIDGAVGFFSFI</sequence>
<proteinExistence type="predicted"/>
<dbReference type="RefSeq" id="WP_010231831.1">
    <property type="nucleotide sequence ID" value="NZ_CP007217.1"/>
</dbReference>
<dbReference type="KEGG" id="cmm:NC80_04430"/>
<evidence type="ECO:0000313" key="4">
    <source>
        <dbReference type="Proteomes" id="UP000260363"/>
    </source>
</evidence>
<dbReference type="SMART" id="SM00331">
    <property type="entry name" value="PP2C_SIG"/>
    <property type="match status" value="1"/>
</dbReference>
<reference evidence="3 4" key="1">
    <citation type="submission" date="2014-02" db="EMBL/GenBank/DDBJ databases">
        <authorList>
            <person name="Chen C."/>
            <person name="Conrad T.A."/>
            <person name="Zhou Z."/>
            <person name="Lai Z."/>
            <person name="Zhong G."/>
        </authorList>
    </citation>
    <scope>NUCLEOTIDE SEQUENCE [LARGE SCALE GENOMIC DNA]</scope>
    <source>
        <strain evidence="3 4">Nigg3-28</strain>
    </source>
</reference>
<dbReference type="Gene3D" id="3.60.40.10">
    <property type="entry name" value="PPM-type phosphatase domain"/>
    <property type="match status" value="1"/>
</dbReference>
<keyword evidence="1" id="KW-0472">Membrane</keyword>
<evidence type="ECO:0000256" key="1">
    <source>
        <dbReference type="SAM" id="Phobius"/>
    </source>
</evidence>
<dbReference type="EMBL" id="CP007217">
    <property type="protein sequence ID" value="AJR10943.1"/>
    <property type="molecule type" value="Genomic_DNA"/>
</dbReference>
<dbReference type="GeneID" id="1246246"/>
<name>A0A069ZVR2_CHLMR</name>
<dbReference type="OMA" id="DPFIHYL"/>